<dbReference type="CDD" id="cd01310">
    <property type="entry name" value="TatD_DNAse"/>
    <property type="match status" value="1"/>
</dbReference>
<dbReference type="GO" id="GO:0004536">
    <property type="term" value="F:DNA nuclease activity"/>
    <property type="evidence" value="ECO:0007669"/>
    <property type="project" value="InterPro"/>
</dbReference>
<dbReference type="GO" id="GO:0016788">
    <property type="term" value="F:hydrolase activity, acting on ester bonds"/>
    <property type="evidence" value="ECO:0007669"/>
    <property type="project" value="InterPro"/>
</dbReference>
<dbReference type="InterPro" id="IPR032466">
    <property type="entry name" value="Metal_Hydrolase"/>
</dbReference>
<dbReference type="Pfam" id="PF01026">
    <property type="entry name" value="TatD_DNase"/>
    <property type="match status" value="1"/>
</dbReference>
<protein>
    <submittedName>
        <fullName evidence="5">TatD family hydrolase</fullName>
    </submittedName>
</protein>
<dbReference type="GO" id="GO:0046872">
    <property type="term" value="F:metal ion binding"/>
    <property type="evidence" value="ECO:0007669"/>
    <property type="project" value="UniProtKB-KW"/>
</dbReference>
<dbReference type="PANTHER" id="PTHR46124">
    <property type="entry name" value="D-AMINOACYL-TRNA DEACYLASE"/>
    <property type="match status" value="1"/>
</dbReference>
<proteinExistence type="inferred from homology"/>
<dbReference type="PANTHER" id="PTHR46124:SF4">
    <property type="entry name" value="HYDROLASE TATD"/>
    <property type="match status" value="1"/>
</dbReference>
<sequence>MKLVDTHSHLFLEEFADDLPQVIERARQAGVSHIFMPNIDSTTLKPLLQVCEEYAEYCFPMIGLHPTSVGGNYRDELALVKQQLAIPHPFVAVGEIGMDLYWDKTFLREQREAFDLQLQWALDKNLPVVIHCREAFEEIYDVLLPYKATSLRGIMHCFTGTEEEARRILDFPGFLLGINGVVTFKKSSLPAVLKHLPLERMVLETDAPYLAPVPHRGKRNESAFVGDTMRKLAEIMGEAPEKVAQVTTENALAFFGMKERDDIFKIY</sequence>
<organism evidence="5 6">
    <name type="scientific">Candidatus Bacteroides avicola</name>
    <dbReference type="NCBI Taxonomy" id="2838468"/>
    <lineage>
        <taxon>Bacteria</taxon>
        <taxon>Pseudomonadati</taxon>
        <taxon>Bacteroidota</taxon>
        <taxon>Bacteroidia</taxon>
        <taxon>Bacteroidales</taxon>
        <taxon>Bacteroidaceae</taxon>
        <taxon>Bacteroides</taxon>
    </lineage>
</organism>
<accession>A0A9D2KUI6</accession>
<dbReference type="GO" id="GO:0005829">
    <property type="term" value="C:cytosol"/>
    <property type="evidence" value="ECO:0007669"/>
    <property type="project" value="TreeGrafter"/>
</dbReference>
<keyword evidence="3 5" id="KW-0378">Hydrolase</keyword>
<dbReference type="InterPro" id="IPR015991">
    <property type="entry name" value="TatD/YcfH-like"/>
</dbReference>
<dbReference type="AlphaFoldDB" id="A0A9D2KUI6"/>
<evidence type="ECO:0000313" key="5">
    <source>
        <dbReference type="EMBL" id="HJA85083.1"/>
    </source>
</evidence>
<evidence type="ECO:0000256" key="1">
    <source>
        <dbReference type="ARBA" id="ARBA00009275"/>
    </source>
</evidence>
<dbReference type="InterPro" id="IPR001130">
    <property type="entry name" value="TatD-like"/>
</dbReference>
<dbReference type="PROSITE" id="PS01090">
    <property type="entry name" value="TATD_2"/>
    <property type="match status" value="1"/>
</dbReference>
<feature type="binding site" evidence="4">
    <location>
        <position position="9"/>
    </location>
    <ligand>
        <name>a divalent metal cation</name>
        <dbReference type="ChEBI" id="CHEBI:60240"/>
        <label>1</label>
    </ligand>
</feature>
<evidence type="ECO:0000313" key="6">
    <source>
        <dbReference type="Proteomes" id="UP000823862"/>
    </source>
</evidence>
<feature type="binding site" evidence="4">
    <location>
        <position position="7"/>
    </location>
    <ligand>
        <name>a divalent metal cation</name>
        <dbReference type="ChEBI" id="CHEBI:60240"/>
        <label>1</label>
    </ligand>
</feature>
<evidence type="ECO:0000256" key="4">
    <source>
        <dbReference type="PIRSR" id="PIRSR005902-1"/>
    </source>
</evidence>
<feature type="binding site" evidence="4">
    <location>
        <position position="206"/>
    </location>
    <ligand>
        <name>a divalent metal cation</name>
        <dbReference type="ChEBI" id="CHEBI:60240"/>
        <label>1</label>
    </ligand>
</feature>
<dbReference type="InterPro" id="IPR018228">
    <property type="entry name" value="DNase_TatD-rel_CS"/>
</dbReference>
<gene>
    <name evidence="5" type="ORF">H9950_02585</name>
</gene>
<reference evidence="5" key="2">
    <citation type="submission" date="2021-04" db="EMBL/GenBank/DDBJ databases">
        <authorList>
            <person name="Gilroy R."/>
        </authorList>
    </citation>
    <scope>NUCLEOTIDE SEQUENCE</scope>
    <source>
        <strain evidence="5">ChiHjej12B11-9795</strain>
    </source>
</reference>
<dbReference type="EMBL" id="DWZI01000014">
    <property type="protein sequence ID" value="HJA85083.1"/>
    <property type="molecule type" value="Genomic_DNA"/>
</dbReference>
<dbReference type="Gene3D" id="3.20.20.140">
    <property type="entry name" value="Metal-dependent hydrolases"/>
    <property type="match status" value="1"/>
</dbReference>
<dbReference type="Proteomes" id="UP000823862">
    <property type="component" value="Unassembled WGS sequence"/>
</dbReference>
<feature type="binding site" evidence="4">
    <location>
        <position position="131"/>
    </location>
    <ligand>
        <name>a divalent metal cation</name>
        <dbReference type="ChEBI" id="CHEBI:60240"/>
        <label>2</label>
    </ligand>
</feature>
<evidence type="ECO:0000256" key="2">
    <source>
        <dbReference type="ARBA" id="ARBA00022723"/>
    </source>
</evidence>
<reference evidence="5" key="1">
    <citation type="journal article" date="2021" name="PeerJ">
        <title>Extensive microbial diversity within the chicken gut microbiome revealed by metagenomics and culture.</title>
        <authorList>
            <person name="Gilroy R."/>
            <person name="Ravi A."/>
            <person name="Getino M."/>
            <person name="Pursley I."/>
            <person name="Horton D.L."/>
            <person name="Alikhan N.F."/>
            <person name="Baker D."/>
            <person name="Gharbi K."/>
            <person name="Hall N."/>
            <person name="Watson M."/>
            <person name="Adriaenssens E.M."/>
            <person name="Foster-Nyarko E."/>
            <person name="Jarju S."/>
            <person name="Secka A."/>
            <person name="Antonio M."/>
            <person name="Oren A."/>
            <person name="Chaudhuri R.R."/>
            <person name="La Ragione R."/>
            <person name="Hildebrand F."/>
            <person name="Pallen M.J."/>
        </authorList>
    </citation>
    <scope>NUCLEOTIDE SEQUENCE</scope>
    <source>
        <strain evidence="5">ChiHjej12B11-9795</strain>
    </source>
</reference>
<dbReference type="FunFam" id="3.20.20.140:FF:000005">
    <property type="entry name" value="TatD family hydrolase"/>
    <property type="match status" value="1"/>
</dbReference>
<dbReference type="PIRSF" id="PIRSF005902">
    <property type="entry name" value="DNase_TatD"/>
    <property type="match status" value="1"/>
</dbReference>
<comment type="caution">
    <text evidence="5">The sequence shown here is derived from an EMBL/GenBank/DDBJ whole genome shotgun (WGS) entry which is preliminary data.</text>
</comment>
<dbReference type="NCBIfam" id="TIGR00010">
    <property type="entry name" value="YchF/TatD family DNA exonuclease"/>
    <property type="match status" value="1"/>
</dbReference>
<keyword evidence="2 4" id="KW-0479">Metal-binding</keyword>
<feature type="binding site" evidence="4">
    <location>
        <position position="156"/>
    </location>
    <ligand>
        <name>a divalent metal cation</name>
        <dbReference type="ChEBI" id="CHEBI:60240"/>
        <label>2</label>
    </ligand>
</feature>
<name>A0A9D2KUI6_9BACE</name>
<dbReference type="SUPFAM" id="SSF51556">
    <property type="entry name" value="Metallo-dependent hydrolases"/>
    <property type="match status" value="1"/>
</dbReference>
<evidence type="ECO:0000256" key="3">
    <source>
        <dbReference type="ARBA" id="ARBA00022801"/>
    </source>
</evidence>
<feature type="binding site" evidence="4">
    <location>
        <position position="95"/>
    </location>
    <ligand>
        <name>a divalent metal cation</name>
        <dbReference type="ChEBI" id="CHEBI:60240"/>
        <label>1</label>
    </ligand>
</feature>
<comment type="similarity">
    <text evidence="1">Belongs to the metallo-dependent hydrolases superfamily. TatD-type hydrolase family.</text>
</comment>